<name>A0A9N9LSM3_9HELO</name>
<organism evidence="2 3">
    <name type="scientific">Hymenoscyphus albidus</name>
    <dbReference type="NCBI Taxonomy" id="595503"/>
    <lineage>
        <taxon>Eukaryota</taxon>
        <taxon>Fungi</taxon>
        <taxon>Dikarya</taxon>
        <taxon>Ascomycota</taxon>
        <taxon>Pezizomycotina</taxon>
        <taxon>Leotiomycetes</taxon>
        <taxon>Helotiales</taxon>
        <taxon>Helotiaceae</taxon>
        <taxon>Hymenoscyphus</taxon>
    </lineage>
</organism>
<protein>
    <submittedName>
        <fullName evidence="2">Uncharacterized protein</fullName>
    </submittedName>
</protein>
<comment type="caution">
    <text evidence="2">The sequence shown here is derived from an EMBL/GenBank/DDBJ whole genome shotgun (WGS) entry which is preliminary data.</text>
</comment>
<evidence type="ECO:0000256" key="1">
    <source>
        <dbReference type="SAM" id="MobiDB-lite"/>
    </source>
</evidence>
<gene>
    <name evidence="2" type="ORF">HYALB_00013741</name>
</gene>
<evidence type="ECO:0000313" key="2">
    <source>
        <dbReference type="EMBL" id="CAG8980509.1"/>
    </source>
</evidence>
<dbReference type="AlphaFoldDB" id="A0A9N9LSM3"/>
<proteinExistence type="predicted"/>
<sequence length="415" mass="47122">MSVTTPNFLDLPFEIQEKILIEVLKAENCEIITEHGNLSWYNPFEDINKQLAIESKEAQNRANDLVLVNAPIAFMKMVRRVIPFKFEVIRNSLNPVVLAIDLHCFENHYDNIYVDTRGVGDGYQDQDPTPPGTGITTTAYLPRLIELINACGNIVHCGSYRQYGPWDEIQPYEIDITFAVSTKYNARRAPQVVDEIVDRLGGLRQVYWIYWRSGPSPTPPSIQVNIQGLAANAEARLRSSWGVPAWTEEQCYEIAEELKQRGDVLASQDRPLAARSHYILCGLTLIRYGFPTLRTFRHKLSLRGVEILLEMWVAASNLSTELGRHEEAHMIARTAQIARKCAQSGWVDRYRQGIPLGQVSNELQVQVSLQFASTLFNIGNAKRDLGVLQGPRSRRVKKRGRDRLAQPEPKLLKIQ</sequence>
<feature type="region of interest" description="Disordered" evidence="1">
    <location>
        <begin position="396"/>
        <end position="415"/>
    </location>
</feature>
<keyword evidence="3" id="KW-1185">Reference proteome</keyword>
<reference evidence="2" key="1">
    <citation type="submission" date="2021-07" db="EMBL/GenBank/DDBJ databases">
        <authorList>
            <person name="Durling M."/>
        </authorList>
    </citation>
    <scope>NUCLEOTIDE SEQUENCE</scope>
</reference>
<accession>A0A9N9LSM3</accession>
<evidence type="ECO:0000313" key="3">
    <source>
        <dbReference type="Proteomes" id="UP000701801"/>
    </source>
</evidence>
<dbReference type="Proteomes" id="UP000701801">
    <property type="component" value="Unassembled WGS sequence"/>
</dbReference>
<dbReference type="EMBL" id="CAJVRM010000395">
    <property type="protein sequence ID" value="CAG8980509.1"/>
    <property type="molecule type" value="Genomic_DNA"/>
</dbReference>